<dbReference type="EMBL" id="BOOO01000061">
    <property type="protein sequence ID" value="GII34844.1"/>
    <property type="molecule type" value="Genomic_DNA"/>
</dbReference>
<sequence length="388" mass="42142">MRFRHQDGSTVHLAYCTNVHPAEDLDGVLAQLRDYAAPVRERLGVARLGVGLWLSRPVADALVADPAQVVRLRDALTGHGLEVVTLNAFPYRSFHDESSSKLRVYRPDWTSPERLHYTLDVARLLAALLPDDVTSGTVSTLPLAWRSPWTPDQAAEARQRLGQLAEGLAVIAVATGRTIRVGFEPEPGCVVETTAQAAEHLSGLDPAFLGVCLDACHLAVQFEEPGEALDRLSAAGLPVVKLQASCALQADHPADPAVREALLAFDEPRFIHQTRERDQWPGADDLGQALSGDLAGASPWRVHFHVPLHAAAAAPLGSTQDVLDGTLRALLGGPTARTHHVEVETYTWQALPEDRRPRTGADLVEGIAQELAWARDRLIDLGLKEETR</sequence>
<dbReference type="GO" id="GO:0016853">
    <property type="term" value="F:isomerase activity"/>
    <property type="evidence" value="ECO:0007669"/>
    <property type="project" value="UniProtKB-KW"/>
</dbReference>
<evidence type="ECO:0000313" key="2">
    <source>
        <dbReference type="EMBL" id="GII34844.1"/>
    </source>
</evidence>
<dbReference type="Pfam" id="PF01261">
    <property type="entry name" value="AP_endonuc_2"/>
    <property type="match status" value="1"/>
</dbReference>
<dbReference type="RefSeq" id="WP_203958617.1">
    <property type="nucleotide sequence ID" value="NZ_BOOO01000061.1"/>
</dbReference>
<feature type="domain" description="Xylose isomerase-like TIM barrel" evidence="1">
    <location>
        <begin position="60"/>
        <end position="224"/>
    </location>
</feature>
<accession>A0A8J3U2F1</accession>
<dbReference type="SUPFAM" id="SSF51658">
    <property type="entry name" value="Xylose isomerase-like"/>
    <property type="match status" value="1"/>
</dbReference>
<gene>
    <name evidence="2" type="ORF">Pmi06nite_82860</name>
</gene>
<dbReference type="AlphaFoldDB" id="A0A8J3U2F1"/>
<comment type="caution">
    <text evidence="2">The sequence shown here is derived from an EMBL/GenBank/DDBJ whole genome shotgun (WGS) entry which is preliminary data.</text>
</comment>
<dbReference type="Gene3D" id="3.20.20.150">
    <property type="entry name" value="Divalent-metal-dependent TIM barrel enzymes"/>
    <property type="match status" value="1"/>
</dbReference>
<dbReference type="Proteomes" id="UP000650628">
    <property type="component" value="Unassembled WGS sequence"/>
</dbReference>
<dbReference type="InterPro" id="IPR013022">
    <property type="entry name" value="Xyl_isomerase-like_TIM-brl"/>
</dbReference>
<reference evidence="2 3" key="1">
    <citation type="submission" date="2021-01" db="EMBL/GenBank/DDBJ databases">
        <title>Whole genome shotgun sequence of Planotetraspora mira NBRC 15435.</title>
        <authorList>
            <person name="Komaki H."/>
            <person name="Tamura T."/>
        </authorList>
    </citation>
    <scope>NUCLEOTIDE SEQUENCE [LARGE SCALE GENOMIC DNA]</scope>
    <source>
        <strain evidence="2 3">NBRC 15435</strain>
    </source>
</reference>
<proteinExistence type="predicted"/>
<keyword evidence="2" id="KW-0413">Isomerase</keyword>
<protein>
    <submittedName>
        <fullName evidence="2">Xylose isomerase</fullName>
    </submittedName>
</protein>
<name>A0A8J3U2F1_9ACTN</name>
<dbReference type="InterPro" id="IPR036237">
    <property type="entry name" value="Xyl_isomerase-like_sf"/>
</dbReference>
<keyword evidence="3" id="KW-1185">Reference proteome</keyword>
<evidence type="ECO:0000259" key="1">
    <source>
        <dbReference type="Pfam" id="PF01261"/>
    </source>
</evidence>
<dbReference type="NCBIfam" id="NF035939">
    <property type="entry name" value="TIM_EboE"/>
    <property type="match status" value="1"/>
</dbReference>
<organism evidence="2 3">
    <name type="scientific">Planotetraspora mira</name>
    <dbReference type="NCBI Taxonomy" id="58121"/>
    <lineage>
        <taxon>Bacteria</taxon>
        <taxon>Bacillati</taxon>
        <taxon>Actinomycetota</taxon>
        <taxon>Actinomycetes</taxon>
        <taxon>Streptosporangiales</taxon>
        <taxon>Streptosporangiaceae</taxon>
        <taxon>Planotetraspora</taxon>
    </lineage>
</organism>
<evidence type="ECO:0000313" key="3">
    <source>
        <dbReference type="Proteomes" id="UP000650628"/>
    </source>
</evidence>